<gene>
    <name evidence="7" type="ORF">CANTEDRAFT_131501</name>
</gene>
<accession>G3BAN8</accession>
<dbReference type="KEGG" id="cten:18249531"/>
<dbReference type="GO" id="GO:0005739">
    <property type="term" value="C:mitochondrion"/>
    <property type="evidence" value="ECO:0007669"/>
    <property type="project" value="TreeGrafter"/>
</dbReference>
<name>G3BAN8_CANTC</name>
<keyword evidence="1" id="KW-0436">Ligase</keyword>
<dbReference type="GO" id="GO:0005524">
    <property type="term" value="F:ATP binding"/>
    <property type="evidence" value="ECO:0007669"/>
    <property type="project" value="UniProtKB-KW"/>
</dbReference>
<dbReference type="GO" id="GO:0000049">
    <property type="term" value="F:tRNA binding"/>
    <property type="evidence" value="ECO:0007669"/>
    <property type="project" value="TreeGrafter"/>
</dbReference>
<dbReference type="PROSITE" id="PS50862">
    <property type="entry name" value="AA_TRNA_LIGASE_II"/>
    <property type="match status" value="1"/>
</dbReference>
<dbReference type="eggNOG" id="KOG1885">
    <property type="taxonomic scope" value="Eukaryota"/>
</dbReference>
<dbReference type="GeneID" id="18249531"/>
<feature type="domain" description="Aminoacyl-transfer RNA synthetases class-II family profile" evidence="6">
    <location>
        <begin position="220"/>
        <end position="546"/>
    </location>
</feature>
<keyword evidence="2" id="KW-0547">Nucleotide-binding</keyword>
<reference evidence="7 8" key="1">
    <citation type="journal article" date="2011" name="Proc. Natl. Acad. Sci. U.S.A.">
        <title>Comparative genomics of xylose-fermenting fungi for enhanced biofuel production.</title>
        <authorList>
            <person name="Wohlbach D.J."/>
            <person name="Kuo A."/>
            <person name="Sato T.K."/>
            <person name="Potts K.M."/>
            <person name="Salamov A.A."/>
            <person name="LaButti K.M."/>
            <person name="Sun H."/>
            <person name="Clum A."/>
            <person name="Pangilinan J.L."/>
            <person name="Lindquist E.A."/>
            <person name="Lucas S."/>
            <person name="Lapidus A."/>
            <person name="Jin M."/>
            <person name="Gunawan C."/>
            <person name="Balan V."/>
            <person name="Dale B.E."/>
            <person name="Jeffries T.W."/>
            <person name="Zinkel R."/>
            <person name="Barry K.W."/>
            <person name="Grigoriev I.V."/>
            <person name="Gasch A.P."/>
        </authorList>
    </citation>
    <scope>NUCLEOTIDE SEQUENCE [LARGE SCALE GENOMIC DNA]</scope>
    <source>
        <strain evidence="8">ATCC 10573 / BCRC 21748 / CBS 615 / JCM 9827 / NBRC 10315 / NRRL Y-1498 / VKM Y-70</strain>
    </source>
</reference>
<dbReference type="Pfam" id="PF01336">
    <property type="entry name" value="tRNA_anti-codon"/>
    <property type="match status" value="1"/>
</dbReference>
<keyword evidence="3" id="KW-0067">ATP-binding</keyword>
<evidence type="ECO:0000256" key="5">
    <source>
        <dbReference type="ARBA" id="ARBA00030563"/>
    </source>
</evidence>
<dbReference type="Gene3D" id="2.40.50.140">
    <property type="entry name" value="Nucleic acid-binding proteins"/>
    <property type="match status" value="1"/>
</dbReference>
<evidence type="ECO:0000256" key="4">
    <source>
        <dbReference type="ARBA" id="ARBA00023146"/>
    </source>
</evidence>
<dbReference type="InterPro" id="IPR006195">
    <property type="entry name" value="aa-tRNA-synth_II"/>
</dbReference>
<dbReference type="CDD" id="cd04322">
    <property type="entry name" value="LysRS_N"/>
    <property type="match status" value="1"/>
</dbReference>
<dbReference type="InterPro" id="IPR045864">
    <property type="entry name" value="aa-tRNA-synth_II/BPL/LPL"/>
</dbReference>
<dbReference type="PANTHER" id="PTHR42918">
    <property type="entry name" value="LYSYL-TRNA SYNTHETASE"/>
    <property type="match status" value="1"/>
</dbReference>
<dbReference type="SUPFAM" id="SSF55681">
    <property type="entry name" value="Class II aaRS and biotin synthetases"/>
    <property type="match status" value="1"/>
</dbReference>
<dbReference type="Proteomes" id="UP000000707">
    <property type="component" value="Unassembled WGS sequence"/>
</dbReference>
<dbReference type="EMBL" id="GL996527">
    <property type="protein sequence ID" value="EGV62767.1"/>
    <property type="molecule type" value="Genomic_DNA"/>
</dbReference>
<dbReference type="Gene3D" id="3.30.930.10">
    <property type="entry name" value="Bira Bifunctional Protein, Domain 2"/>
    <property type="match status" value="1"/>
</dbReference>
<dbReference type="GO" id="GO:0004824">
    <property type="term" value="F:lysine-tRNA ligase activity"/>
    <property type="evidence" value="ECO:0007669"/>
    <property type="project" value="InterPro"/>
</dbReference>
<keyword evidence="8" id="KW-1185">Reference proteome</keyword>
<dbReference type="SUPFAM" id="SSF50249">
    <property type="entry name" value="Nucleic acid-binding proteins"/>
    <property type="match status" value="1"/>
</dbReference>
<evidence type="ECO:0000259" key="6">
    <source>
        <dbReference type="PROSITE" id="PS50862"/>
    </source>
</evidence>
<organism evidence="8">
    <name type="scientific">Candida tenuis (strain ATCC 10573 / BCRC 21748 / CBS 615 / JCM 9827 / NBRC 10315 / NRRL Y-1498 / VKM Y-70)</name>
    <name type="common">Yeast</name>
    <name type="synonym">Yamadazyma tenuis</name>
    <dbReference type="NCBI Taxonomy" id="590646"/>
    <lineage>
        <taxon>Eukaryota</taxon>
        <taxon>Fungi</taxon>
        <taxon>Dikarya</taxon>
        <taxon>Ascomycota</taxon>
        <taxon>Saccharomycotina</taxon>
        <taxon>Pichiomycetes</taxon>
        <taxon>Debaryomycetaceae</taxon>
        <taxon>Yamadazyma</taxon>
    </lineage>
</organism>
<dbReference type="InterPro" id="IPR012340">
    <property type="entry name" value="NA-bd_OB-fold"/>
</dbReference>
<evidence type="ECO:0000256" key="2">
    <source>
        <dbReference type="ARBA" id="ARBA00022741"/>
    </source>
</evidence>
<evidence type="ECO:0000313" key="8">
    <source>
        <dbReference type="Proteomes" id="UP000000707"/>
    </source>
</evidence>
<dbReference type="InterPro" id="IPR004364">
    <property type="entry name" value="Aa-tRNA-synt_II"/>
</dbReference>
<dbReference type="InterPro" id="IPR018149">
    <property type="entry name" value="Lys-tRNA-synth_II_C"/>
</dbReference>
<dbReference type="OrthoDB" id="21243at2759"/>
<dbReference type="STRING" id="590646.G3BAN8"/>
<dbReference type="GO" id="GO:0070154">
    <property type="term" value="P:mitochondrial lysyl-tRNA aminoacylation"/>
    <property type="evidence" value="ECO:0007669"/>
    <property type="project" value="TreeGrafter"/>
</dbReference>
<proteinExistence type="predicted"/>
<dbReference type="InterPro" id="IPR004365">
    <property type="entry name" value="NA-bd_OB_tRNA"/>
</dbReference>
<dbReference type="PANTHER" id="PTHR42918:SF5">
    <property type="entry name" value="LYSINE--TRNA LIGASE, MITOCHONDRIAL"/>
    <property type="match status" value="1"/>
</dbReference>
<evidence type="ECO:0000256" key="1">
    <source>
        <dbReference type="ARBA" id="ARBA00022598"/>
    </source>
</evidence>
<dbReference type="Pfam" id="PF00152">
    <property type="entry name" value="tRNA-synt_2"/>
    <property type="match status" value="1"/>
</dbReference>
<keyword evidence="4" id="KW-0030">Aminoacyl-tRNA synthetase</keyword>
<protein>
    <recommendedName>
        <fullName evidence="5">Lysyl-tRNA synthetase</fullName>
    </recommendedName>
</protein>
<evidence type="ECO:0000256" key="3">
    <source>
        <dbReference type="ARBA" id="ARBA00022840"/>
    </source>
</evidence>
<dbReference type="PRINTS" id="PR00982">
    <property type="entry name" value="TRNASYNTHLYS"/>
</dbReference>
<evidence type="ECO:0000313" key="7">
    <source>
        <dbReference type="EMBL" id="EGV62767.1"/>
    </source>
</evidence>
<sequence length="556" mass="63636">MYAIARTGFRRTTTAPSRIYSRVLSSVPQEEPTTGVVGDGDEYRNRKLSILKHSHRNYYPPLRALSQEYDRRLRVSQFKDVYGAVDFTHFPSKKAPELVNLQGKIQSIRRNGKYMYFIDLSQDFVKVQVMASNKMMDVPKDNFVENHHFLRKGDYINCIGHPSVSNTGELSLKLTRPIDILAPCLNSMVVPQHLSDRKTINSNRILNYLVSPTARETILVKNLVIKLIRQFLTAKQFMEFQTPLLNGNSTGANARPFVTRSNHVDTELQLRVAPELWLKKLVISGFERIFEIGSSFRNEGIDATHNSEFTTCEFYQSFTDLDQLMGITQELFTYLHSNLEVEGNALGLNILHQTLPELQALKEPFTRIEFIPTLEEKTGLQLPTELNSYNLVQYHQQLDLEVPEVRSPAVLLDNLAAVYLEPISHHSTKPVFIYNHPAELSPLSKSTHIAYGSREYDISLRFELFINGKEYINAYEEENSPMDQLEKFKAQQSSKSDFNDQEALIPDWNYIKSLEFGLPPTGGWGCGIDRLSMLFTNSERIDQVLPFGNVKDVLKN</sequence>
<dbReference type="AlphaFoldDB" id="G3BAN8"/>
<dbReference type="InterPro" id="IPR044136">
    <property type="entry name" value="Lys-tRNA-ligase_II_N"/>
</dbReference>